<protein>
    <submittedName>
        <fullName evidence="1">Uncharacterized protein</fullName>
    </submittedName>
</protein>
<name>A0A5C3NLS8_9AGAM</name>
<dbReference type="Proteomes" id="UP000305948">
    <property type="component" value="Unassembled WGS sequence"/>
</dbReference>
<sequence>MKFRLRYRDDAPWEVVDQAEVEPIFMYDEEEGMPNTILSAYPRDKRAAADASFPLHLV</sequence>
<dbReference type="EMBL" id="ML213503">
    <property type="protein sequence ID" value="TFK57436.1"/>
    <property type="molecule type" value="Genomic_DNA"/>
</dbReference>
<dbReference type="AlphaFoldDB" id="A0A5C3NLS8"/>
<gene>
    <name evidence="1" type="ORF">OE88DRAFT_1651152</name>
</gene>
<dbReference type="OrthoDB" id="3349961at2759"/>
<evidence type="ECO:0000313" key="1">
    <source>
        <dbReference type="EMBL" id="TFK57436.1"/>
    </source>
</evidence>
<proteinExistence type="predicted"/>
<keyword evidence="2" id="KW-1185">Reference proteome</keyword>
<evidence type="ECO:0000313" key="2">
    <source>
        <dbReference type="Proteomes" id="UP000305948"/>
    </source>
</evidence>
<organism evidence="1 2">
    <name type="scientific">Heliocybe sulcata</name>
    <dbReference type="NCBI Taxonomy" id="5364"/>
    <lineage>
        <taxon>Eukaryota</taxon>
        <taxon>Fungi</taxon>
        <taxon>Dikarya</taxon>
        <taxon>Basidiomycota</taxon>
        <taxon>Agaricomycotina</taxon>
        <taxon>Agaricomycetes</taxon>
        <taxon>Gloeophyllales</taxon>
        <taxon>Gloeophyllaceae</taxon>
        <taxon>Heliocybe</taxon>
    </lineage>
</organism>
<reference evidence="1 2" key="1">
    <citation type="journal article" date="2019" name="Nat. Ecol. Evol.">
        <title>Megaphylogeny resolves global patterns of mushroom evolution.</title>
        <authorList>
            <person name="Varga T."/>
            <person name="Krizsan K."/>
            <person name="Foldi C."/>
            <person name="Dima B."/>
            <person name="Sanchez-Garcia M."/>
            <person name="Sanchez-Ramirez S."/>
            <person name="Szollosi G.J."/>
            <person name="Szarkandi J.G."/>
            <person name="Papp V."/>
            <person name="Albert L."/>
            <person name="Andreopoulos W."/>
            <person name="Angelini C."/>
            <person name="Antonin V."/>
            <person name="Barry K.W."/>
            <person name="Bougher N.L."/>
            <person name="Buchanan P."/>
            <person name="Buyck B."/>
            <person name="Bense V."/>
            <person name="Catcheside P."/>
            <person name="Chovatia M."/>
            <person name="Cooper J."/>
            <person name="Damon W."/>
            <person name="Desjardin D."/>
            <person name="Finy P."/>
            <person name="Geml J."/>
            <person name="Haridas S."/>
            <person name="Hughes K."/>
            <person name="Justo A."/>
            <person name="Karasinski D."/>
            <person name="Kautmanova I."/>
            <person name="Kiss B."/>
            <person name="Kocsube S."/>
            <person name="Kotiranta H."/>
            <person name="LaButti K.M."/>
            <person name="Lechner B.E."/>
            <person name="Liimatainen K."/>
            <person name="Lipzen A."/>
            <person name="Lukacs Z."/>
            <person name="Mihaltcheva S."/>
            <person name="Morgado L.N."/>
            <person name="Niskanen T."/>
            <person name="Noordeloos M.E."/>
            <person name="Ohm R.A."/>
            <person name="Ortiz-Santana B."/>
            <person name="Ovrebo C."/>
            <person name="Racz N."/>
            <person name="Riley R."/>
            <person name="Savchenko A."/>
            <person name="Shiryaev A."/>
            <person name="Soop K."/>
            <person name="Spirin V."/>
            <person name="Szebenyi C."/>
            <person name="Tomsovsky M."/>
            <person name="Tulloss R.E."/>
            <person name="Uehling J."/>
            <person name="Grigoriev I.V."/>
            <person name="Vagvolgyi C."/>
            <person name="Papp T."/>
            <person name="Martin F.M."/>
            <person name="Miettinen O."/>
            <person name="Hibbett D.S."/>
            <person name="Nagy L.G."/>
        </authorList>
    </citation>
    <scope>NUCLEOTIDE SEQUENCE [LARGE SCALE GENOMIC DNA]</scope>
    <source>
        <strain evidence="1 2">OMC1185</strain>
    </source>
</reference>
<accession>A0A5C3NLS8</accession>